<dbReference type="EMBL" id="VXAC01002830">
    <property type="protein sequence ID" value="NXI79794.1"/>
    <property type="molecule type" value="Genomic_DNA"/>
</dbReference>
<comment type="caution">
    <text evidence="8">The sequence shown here is derived from an EMBL/GenBank/DDBJ whole genome shotgun (WGS) entry which is preliminary data.</text>
</comment>
<feature type="non-terminal residue" evidence="8">
    <location>
        <position position="692"/>
    </location>
</feature>
<evidence type="ECO:0000256" key="4">
    <source>
        <dbReference type="ARBA" id="ARBA00022553"/>
    </source>
</evidence>
<dbReference type="Pfam" id="PF15297">
    <property type="entry name" value="CKAP2_C"/>
    <property type="match status" value="2"/>
</dbReference>
<dbReference type="AlphaFoldDB" id="A0A7K9W427"/>
<protein>
    <submittedName>
        <fullName evidence="8">CKAP2 protein</fullName>
    </submittedName>
</protein>
<feature type="region of interest" description="Disordered" evidence="6">
    <location>
        <begin position="310"/>
        <end position="350"/>
    </location>
</feature>
<evidence type="ECO:0000256" key="3">
    <source>
        <dbReference type="ARBA" id="ARBA00022490"/>
    </source>
</evidence>
<comment type="subcellular location">
    <subcellularLocation>
        <location evidence="1">Cytoplasm</location>
        <location evidence="1">Cytoskeleton</location>
    </subcellularLocation>
</comment>
<feature type="non-terminal residue" evidence="8">
    <location>
        <position position="1"/>
    </location>
</feature>
<reference evidence="8 9" key="1">
    <citation type="submission" date="2019-09" db="EMBL/GenBank/DDBJ databases">
        <title>Bird 10,000 Genomes (B10K) Project - Family phase.</title>
        <authorList>
            <person name="Zhang G."/>
        </authorList>
    </citation>
    <scope>NUCLEOTIDE SEQUENCE [LARGE SCALE GENOMIC DNA]</scope>
    <source>
        <strain evidence="8">B10K-DU-001-49</strain>
        <tissue evidence="8">Muscle</tissue>
    </source>
</reference>
<keyword evidence="3" id="KW-0963">Cytoplasm</keyword>
<keyword evidence="4" id="KW-0597">Phosphoprotein</keyword>
<feature type="compositionally biased region" description="Basic and acidic residues" evidence="6">
    <location>
        <begin position="13"/>
        <end position="32"/>
    </location>
</feature>
<gene>
    <name evidence="8" type="primary">Ckap2</name>
    <name evidence="8" type="ORF">RHIDAH_R03479</name>
</gene>
<keyword evidence="9" id="KW-1185">Reference proteome</keyword>
<dbReference type="PANTHER" id="PTHR16076">
    <property type="entry name" value="CYTOSKELETON ASSOCIATED PROTEIN 2-RELATED"/>
    <property type="match status" value="1"/>
</dbReference>
<feature type="region of interest" description="Disordered" evidence="6">
    <location>
        <begin position="500"/>
        <end position="579"/>
    </location>
</feature>
<feature type="domain" description="Cytoskeleton-associated protein 2 C-terminal" evidence="7">
    <location>
        <begin position="337"/>
        <end position="478"/>
    </location>
</feature>
<dbReference type="GO" id="GO:0007026">
    <property type="term" value="P:negative regulation of microtubule depolymerization"/>
    <property type="evidence" value="ECO:0007669"/>
    <property type="project" value="TreeGrafter"/>
</dbReference>
<comment type="similarity">
    <text evidence="2">Belongs to the CKAP2 family.</text>
</comment>
<evidence type="ECO:0000256" key="5">
    <source>
        <dbReference type="ARBA" id="ARBA00023212"/>
    </source>
</evidence>
<evidence type="ECO:0000313" key="9">
    <source>
        <dbReference type="Proteomes" id="UP000561178"/>
    </source>
</evidence>
<dbReference type="GO" id="GO:0015630">
    <property type="term" value="C:microtubule cytoskeleton"/>
    <property type="evidence" value="ECO:0007669"/>
    <property type="project" value="TreeGrafter"/>
</dbReference>
<feature type="compositionally biased region" description="Basic and acidic residues" evidence="6">
    <location>
        <begin position="73"/>
        <end position="82"/>
    </location>
</feature>
<feature type="compositionally biased region" description="Basic and acidic residues" evidence="6">
    <location>
        <begin position="521"/>
        <end position="555"/>
    </location>
</feature>
<evidence type="ECO:0000256" key="2">
    <source>
        <dbReference type="ARBA" id="ARBA00009468"/>
    </source>
</evidence>
<evidence type="ECO:0000259" key="7">
    <source>
        <dbReference type="Pfam" id="PF15297"/>
    </source>
</evidence>
<feature type="region of interest" description="Disordered" evidence="6">
    <location>
        <begin position="1"/>
        <end position="82"/>
    </location>
</feature>
<feature type="compositionally biased region" description="Basic residues" evidence="6">
    <location>
        <begin position="556"/>
        <end position="572"/>
    </location>
</feature>
<organism evidence="8 9">
    <name type="scientific">Rhipidura dahli</name>
    <dbReference type="NCBI Taxonomy" id="667186"/>
    <lineage>
        <taxon>Eukaryota</taxon>
        <taxon>Metazoa</taxon>
        <taxon>Chordata</taxon>
        <taxon>Craniata</taxon>
        <taxon>Vertebrata</taxon>
        <taxon>Euteleostomi</taxon>
        <taxon>Archelosauria</taxon>
        <taxon>Archosauria</taxon>
        <taxon>Dinosauria</taxon>
        <taxon>Saurischia</taxon>
        <taxon>Theropoda</taxon>
        <taxon>Coelurosauria</taxon>
        <taxon>Aves</taxon>
        <taxon>Neognathae</taxon>
        <taxon>Neoaves</taxon>
        <taxon>Telluraves</taxon>
        <taxon>Australaves</taxon>
        <taxon>Passeriformes</taxon>
        <taxon>Rhipiduridae</taxon>
        <taxon>Rhipidura</taxon>
    </lineage>
</organism>
<name>A0A7K9W427_9PASS</name>
<evidence type="ECO:0000256" key="1">
    <source>
        <dbReference type="ARBA" id="ARBA00004245"/>
    </source>
</evidence>
<keyword evidence="5" id="KW-0206">Cytoskeleton</keyword>
<dbReference type="PANTHER" id="PTHR16076:SF8">
    <property type="entry name" value="CYTOSKELETON-ASSOCIATED PROTEIN 2"/>
    <property type="match status" value="1"/>
</dbReference>
<accession>A0A7K9W427</accession>
<feature type="domain" description="Cytoskeleton-associated protein 2 C-terminal" evidence="7">
    <location>
        <begin position="525"/>
        <end position="683"/>
    </location>
</feature>
<dbReference type="InterPro" id="IPR029197">
    <property type="entry name" value="CKAP2_C"/>
</dbReference>
<dbReference type="Proteomes" id="UP000561178">
    <property type="component" value="Unassembled WGS sequence"/>
</dbReference>
<feature type="compositionally biased region" description="Polar residues" evidence="6">
    <location>
        <begin position="316"/>
        <end position="332"/>
    </location>
</feature>
<evidence type="ECO:0000256" key="6">
    <source>
        <dbReference type="SAM" id="MobiDB-lite"/>
    </source>
</evidence>
<sequence>MAARAAPQLPASRRSEPAFREQRRQKVEEYLSRKKTFSGVPIQENHTSISSRTRRATTSRLQDKLQLSTSPKPEMENKENVDRVSWDQSIVSSETKVTLNSSTIPLTSCISGTNCNIEDQAPKNKVIDIKSQHASLSKAFLEIKRIKERQLIAEKQNASISVPKKPALGRYRGKVIQSKINSFRKAVKTEMEKSSLADKKPFPSATKQAANSLSTKSCNAVLKTIKVANNTKSVKSNGVLPFQSKASDKAATNLQSGLKKQLTFAVAPKKLAVPKVVGGRGPQPLKAASSNPDRRVWSVKKCADFCEDARPEAPKKSTSVAPGTKSGQNSKMDGNRKSILPKESAEERRARLDEWRASRGKAMRRPPIYALLGPQSKSEEQELSAADTEKVNKTLSECLQLTEQGHRDDEVRAMLADLIHSIPGVKKLAKYWICCMRLEQMGHLEKFIAVYEEAILAGAMPKEELRHTLVDTIKNNESLFNSENGGTVIEAHVSEVVEVSKEPNSSVEPVQETFKDFCPGDDQKAESDNKAETSSEVTKKEEIDLDLKPKGEILPKKNKKHKAKERAKKKAKCEREQNEDGIKNMAQAVNSPEKENDTSYSMRCNLPTTPYLERVNMHPEANDCSAKDLKIVTPLRYSQRIREKMSKLPDAVKDQDSCVSSLEQLGDLESKATVFVHKQSNALQETSAEIEE</sequence>
<proteinExistence type="inferred from homology"/>
<dbReference type="InterPro" id="IPR026165">
    <property type="entry name" value="CKAP2_fam"/>
</dbReference>
<evidence type="ECO:0000313" key="8">
    <source>
        <dbReference type="EMBL" id="NXI79794.1"/>
    </source>
</evidence>